<evidence type="ECO:0000313" key="3">
    <source>
        <dbReference type="Proteomes" id="UP000216052"/>
    </source>
</evidence>
<organism evidence="2 3">
    <name type="scientific">Sporomusa acidovorans (strain ATCC 49682 / DSM 3132 / Mol)</name>
    <dbReference type="NCBI Taxonomy" id="1123286"/>
    <lineage>
        <taxon>Bacteria</taxon>
        <taxon>Bacillati</taxon>
        <taxon>Bacillota</taxon>
        <taxon>Negativicutes</taxon>
        <taxon>Selenomonadales</taxon>
        <taxon>Sporomusaceae</taxon>
        <taxon>Sporomusa</taxon>
    </lineage>
</organism>
<accession>A0ABZ3J244</accession>
<evidence type="ECO:0000313" key="2">
    <source>
        <dbReference type="EMBL" id="XFO72270.1"/>
    </source>
</evidence>
<dbReference type="Proteomes" id="UP000216052">
    <property type="component" value="Chromosome"/>
</dbReference>
<protein>
    <submittedName>
        <fullName evidence="2">Uncharacterized protein</fullName>
    </submittedName>
</protein>
<gene>
    <name evidence="2" type="ORF">SPACI_023160</name>
</gene>
<name>A0ABZ3J244_SPOA4</name>
<keyword evidence="3" id="KW-1185">Reference proteome</keyword>
<reference evidence="2" key="1">
    <citation type="submission" date="2024-05" db="EMBL/GenBank/DDBJ databases">
        <title>Isolation and characterization of Sporomusa carbonis sp. nov., a carboxydotrophic hydrogenogen in the genus of Sporomusa isolated from a charcoal burning pile.</title>
        <authorList>
            <person name="Boeer T."/>
            <person name="Rosenbaum F."/>
            <person name="Eysell L."/>
            <person name="Mueller V."/>
            <person name="Daniel R."/>
            <person name="Poehlein A."/>
        </authorList>
    </citation>
    <scope>NUCLEOTIDE SEQUENCE [LARGE SCALE GENOMIC DNA]</scope>
    <source>
        <strain evidence="2">DSM 3132</strain>
    </source>
</reference>
<evidence type="ECO:0000256" key="1">
    <source>
        <dbReference type="SAM" id="MobiDB-lite"/>
    </source>
</evidence>
<feature type="region of interest" description="Disordered" evidence="1">
    <location>
        <begin position="1"/>
        <end position="25"/>
    </location>
</feature>
<proteinExistence type="predicted"/>
<dbReference type="EMBL" id="CP155571">
    <property type="protein sequence ID" value="XFO72270.1"/>
    <property type="molecule type" value="Genomic_DNA"/>
</dbReference>
<sequence>MAAPVTLLQSAQDKQLKQGDDSPVSCCKKDAKIELG</sequence>